<name>A0A9W9WIT4_9EURO</name>
<comment type="caution">
    <text evidence="1">The sequence shown here is derived from an EMBL/GenBank/DDBJ whole genome shotgun (WGS) entry which is preliminary data.</text>
</comment>
<protein>
    <submittedName>
        <fullName evidence="1">Uncharacterized protein</fullName>
    </submittedName>
</protein>
<dbReference type="OrthoDB" id="4335742at2759"/>
<dbReference type="AlphaFoldDB" id="A0A9W9WIT4"/>
<accession>A0A9W9WIT4</accession>
<keyword evidence="2" id="KW-1185">Reference proteome</keyword>
<sequence>MIIPVSTALRIFSLSGNGHRIDERSHWRFSRGSSIPEDPCWNKGNDWIWSNDGWDLTHPVDPSLNLPENSVHLDCELINVKIHPPSAPSTNKAEGAILQYGIPAARKLGLQIIWLHWGLTEDDLASMPPN</sequence>
<organism evidence="1 2">
    <name type="scientific">Penicillium desertorum</name>
    <dbReference type="NCBI Taxonomy" id="1303715"/>
    <lineage>
        <taxon>Eukaryota</taxon>
        <taxon>Fungi</taxon>
        <taxon>Dikarya</taxon>
        <taxon>Ascomycota</taxon>
        <taxon>Pezizomycotina</taxon>
        <taxon>Eurotiomycetes</taxon>
        <taxon>Eurotiomycetidae</taxon>
        <taxon>Eurotiales</taxon>
        <taxon>Aspergillaceae</taxon>
        <taxon>Penicillium</taxon>
    </lineage>
</organism>
<dbReference type="EMBL" id="JAPWDO010000006">
    <property type="protein sequence ID" value="KAJ5465842.1"/>
    <property type="molecule type" value="Genomic_DNA"/>
</dbReference>
<proteinExistence type="predicted"/>
<reference evidence="1" key="1">
    <citation type="submission" date="2022-12" db="EMBL/GenBank/DDBJ databases">
        <authorList>
            <person name="Petersen C."/>
        </authorList>
    </citation>
    <scope>NUCLEOTIDE SEQUENCE</scope>
    <source>
        <strain evidence="1">IBT 17660</strain>
    </source>
</reference>
<evidence type="ECO:0000313" key="1">
    <source>
        <dbReference type="EMBL" id="KAJ5465842.1"/>
    </source>
</evidence>
<gene>
    <name evidence="1" type="ORF">N7530_009629</name>
</gene>
<dbReference type="Proteomes" id="UP001147760">
    <property type="component" value="Unassembled WGS sequence"/>
</dbReference>
<evidence type="ECO:0000313" key="2">
    <source>
        <dbReference type="Proteomes" id="UP001147760"/>
    </source>
</evidence>
<reference evidence="1" key="2">
    <citation type="journal article" date="2023" name="IMA Fungus">
        <title>Comparative genomic study of the Penicillium genus elucidates a diverse pangenome and 15 lateral gene transfer events.</title>
        <authorList>
            <person name="Petersen C."/>
            <person name="Sorensen T."/>
            <person name="Nielsen M.R."/>
            <person name="Sondergaard T.E."/>
            <person name="Sorensen J.L."/>
            <person name="Fitzpatrick D.A."/>
            <person name="Frisvad J.C."/>
            <person name="Nielsen K.L."/>
        </authorList>
    </citation>
    <scope>NUCLEOTIDE SEQUENCE</scope>
    <source>
        <strain evidence="1">IBT 17660</strain>
    </source>
</reference>